<dbReference type="SMART" id="SM01381">
    <property type="entry name" value="7TM_GPCR_Srsx"/>
    <property type="match status" value="1"/>
</dbReference>
<evidence type="ECO:0000256" key="8">
    <source>
        <dbReference type="ARBA" id="ARBA00023180"/>
    </source>
</evidence>
<name>A0A7D9DK89_PARCT</name>
<sequence>MAGNNTTDIANSSENESCEIAPSLASVIIIANTISTIVGGIGNSLVCLAVWKTTSLHSPINYYMASLAVADLIVTVVCQPLMVGVIGGRLTGDLDCDSTLDTVYRAIGNFSCASSFFLLCCISLERLLAVLRPLTTIRSVNNRRFGVLASLSWLIALLYSVLRVTVSRKWTSYFSAASFSLGYVWIISCYAIILVILTIQAKRQASLTISERTQRKHEKKITMTMVLVMGCFTVMWLPFFCFRLSSNSTLNSGVIYELAITMAFCNSSFNAIIYSFRNRKYRKAFKAILFKKSPMPARGTARTTAHLSAYRKTSGNVRQASYVLKPMTSHELSQLTNSSKMQVTDSEGSSHGVTGSDRSSNSINSATTKFSTKIQPLNC</sequence>
<evidence type="ECO:0000256" key="6">
    <source>
        <dbReference type="ARBA" id="ARBA00023136"/>
    </source>
</evidence>
<evidence type="ECO:0000313" key="10">
    <source>
        <dbReference type="EMBL" id="CAB3987733.1"/>
    </source>
</evidence>
<keyword evidence="8" id="KW-0325">Glycoprotein</keyword>
<comment type="subcellular location">
    <subcellularLocation>
        <location evidence="1">Cell membrane</location>
        <topology evidence="1">Multi-pass membrane protein</topology>
    </subcellularLocation>
</comment>
<evidence type="ECO:0000256" key="2">
    <source>
        <dbReference type="ARBA" id="ARBA00022475"/>
    </source>
</evidence>
<evidence type="ECO:0000256" key="5">
    <source>
        <dbReference type="ARBA" id="ARBA00023040"/>
    </source>
</evidence>
<evidence type="ECO:0000256" key="1">
    <source>
        <dbReference type="ARBA" id="ARBA00004651"/>
    </source>
</evidence>
<protein>
    <submittedName>
        <fullName evidence="10">5-hydroxytryptamine receptor 1A-like</fullName>
    </submittedName>
</protein>
<keyword evidence="7 10" id="KW-0675">Receptor</keyword>
<keyword evidence="11" id="KW-1185">Reference proteome</keyword>
<keyword evidence="2" id="KW-1003">Cell membrane</keyword>
<evidence type="ECO:0000256" key="3">
    <source>
        <dbReference type="ARBA" id="ARBA00022692"/>
    </source>
</evidence>
<dbReference type="GO" id="GO:0005886">
    <property type="term" value="C:plasma membrane"/>
    <property type="evidence" value="ECO:0007669"/>
    <property type="project" value="UniProtKB-SubCell"/>
</dbReference>
<dbReference type="Gene3D" id="1.20.1070.10">
    <property type="entry name" value="Rhodopsin 7-helix transmembrane proteins"/>
    <property type="match status" value="1"/>
</dbReference>
<dbReference type="SUPFAM" id="SSF81321">
    <property type="entry name" value="Family A G protein-coupled receptor-like"/>
    <property type="match status" value="1"/>
</dbReference>
<keyword evidence="3" id="KW-0812">Transmembrane</keyword>
<dbReference type="PROSITE" id="PS50262">
    <property type="entry name" value="G_PROTEIN_RECEP_F1_2"/>
    <property type="match status" value="1"/>
</dbReference>
<dbReference type="InterPro" id="IPR017452">
    <property type="entry name" value="GPCR_Rhodpsn_7TM"/>
</dbReference>
<evidence type="ECO:0000313" key="11">
    <source>
        <dbReference type="Proteomes" id="UP001152795"/>
    </source>
</evidence>
<dbReference type="PANTHER" id="PTHR24246">
    <property type="entry name" value="OLFACTORY RECEPTOR AND ADENOSINE RECEPTOR"/>
    <property type="match status" value="1"/>
</dbReference>
<proteinExistence type="predicted"/>
<reference evidence="10" key="1">
    <citation type="submission" date="2020-04" db="EMBL/GenBank/DDBJ databases">
        <authorList>
            <person name="Alioto T."/>
            <person name="Alioto T."/>
            <person name="Gomez Garrido J."/>
        </authorList>
    </citation>
    <scope>NUCLEOTIDE SEQUENCE</scope>
    <source>
        <strain evidence="10">A484AB</strain>
    </source>
</reference>
<dbReference type="OrthoDB" id="10042731at2759"/>
<keyword evidence="9" id="KW-0807">Transducer</keyword>
<keyword evidence="6" id="KW-0472">Membrane</keyword>
<organism evidence="10 11">
    <name type="scientific">Paramuricea clavata</name>
    <name type="common">Red gorgonian</name>
    <name type="synonym">Violescent sea-whip</name>
    <dbReference type="NCBI Taxonomy" id="317549"/>
    <lineage>
        <taxon>Eukaryota</taxon>
        <taxon>Metazoa</taxon>
        <taxon>Cnidaria</taxon>
        <taxon>Anthozoa</taxon>
        <taxon>Octocorallia</taxon>
        <taxon>Malacalcyonacea</taxon>
        <taxon>Plexauridae</taxon>
        <taxon>Paramuricea</taxon>
    </lineage>
</organism>
<dbReference type="CDD" id="cd00637">
    <property type="entry name" value="7tm_classA_rhodopsin-like"/>
    <property type="match status" value="1"/>
</dbReference>
<comment type="caution">
    <text evidence="10">The sequence shown here is derived from an EMBL/GenBank/DDBJ whole genome shotgun (WGS) entry which is preliminary data.</text>
</comment>
<evidence type="ECO:0000256" key="7">
    <source>
        <dbReference type="ARBA" id="ARBA00023170"/>
    </source>
</evidence>
<accession>A0A7D9DK89</accession>
<dbReference type="EMBL" id="CACRXK020001224">
    <property type="protein sequence ID" value="CAB3987733.1"/>
    <property type="molecule type" value="Genomic_DNA"/>
</dbReference>
<dbReference type="GO" id="GO:0004930">
    <property type="term" value="F:G protein-coupled receptor activity"/>
    <property type="evidence" value="ECO:0007669"/>
    <property type="project" value="UniProtKB-KW"/>
</dbReference>
<evidence type="ECO:0000256" key="9">
    <source>
        <dbReference type="ARBA" id="ARBA00023224"/>
    </source>
</evidence>
<dbReference type="Pfam" id="PF00001">
    <property type="entry name" value="7tm_1"/>
    <property type="match status" value="1"/>
</dbReference>
<keyword evidence="4" id="KW-1133">Transmembrane helix</keyword>
<evidence type="ECO:0000256" key="4">
    <source>
        <dbReference type="ARBA" id="ARBA00022989"/>
    </source>
</evidence>
<keyword evidence="5" id="KW-0297">G-protein coupled receptor</keyword>
<dbReference type="AlphaFoldDB" id="A0A7D9DK89"/>
<dbReference type="Proteomes" id="UP001152795">
    <property type="component" value="Unassembled WGS sequence"/>
</dbReference>
<dbReference type="PANTHER" id="PTHR24246:SF27">
    <property type="entry name" value="ADENOSINE RECEPTOR, ISOFORM A"/>
    <property type="match status" value="1"/>
</dbReference>
<dbReference type="InterPro" id="IPR000276">
    <property type="entry name" value="GPCR_Rhodpsn"/>
</dbReference>
<gene>
    <name evidence="10" type="ORF">PACLA_8A054544</name>
</gene>
<dbReference type="PRINTS" id="PR00237">
    <property type="entry name" value="GPCRRHODOPSN"/>
</dbReference>